<dbReference type="Gene3D" id="3.40.50.150">
    <property type="entry name" value="Vaccinia Virus protein VP39"/>
    <property type="match status" value="1"/>
</dbReference>
<name>A0A830FIR8_9EURY</name>
<dbReference type="Proteomes" id="UP000607197">
    <property type="component" value="Unassembled WGS sequence"/>
</dbReference>
<dbReference type="CDD" id="cd02440">
    <property type="entry name" value="AdoMet_MTases"/>
    <property type="match status" value="1"/>
</dbReference>
<reference evidence="4" key="1">
    <citation type="journal article" date="2014" name="Int. J. Syst. Evol. Microbiol.">
        <title>Complete genome sequence of Corynebacterium casei LMG S-19264T (=DSM 44701T), isolated from a smear-ripened cheese.</title>
        <authorList>
            <consortium name="US DOE Joint Genome Institute (JGI-PGF)"/>
            <person name="Walter F."/>
            <person name="Albersmeier A."/>
            <person name="Kalinowski J."/>
            <person name="Ruckert C."/>
        </authorList>
    </citation>
    <scope>NUCLEOTIDE SEQUENCE</scope>
    <source>
        <strain evidence="4">JCM 19596</strain>
    </source>
</reference>
<evidence type="ECO:0000259" key="3">
    <source>
        <dbReference type="Pfam" id="PF13649"/>
    </source>
</evidence>
<dbReference type="PANTHER" id="PTHR13069">
    <property type="entry name" value="ALKYLATED DNA REPAIR PROTEIN ALKB HOMOLOG 8"/>
    <property type="match status" value="1"/>
</dbReference>
<dbReference type="Pfam" id="PF13649">
    <property type="entry name" value="Methyltransf_25"/>
    <property type="match status" value="1"/>
</dbReference>
<protein>
    <submittedName>
        <fullName evidence="4">S-adenosylmethionine-dependent methyltransferase</fullName>
    </submittedName>
</protein>
<evidence type="ECO:0000313" key="4">
    <source>
        <dbReference type="EMBL" id="GGL59058.1"/>
    </source>
</evidence>
<dbReference type="SUPFAM" id="SSF53335">
    <property type="entry name" value="S-adenosyl-L-methionine-dependent methyltransferases"/>
    <property type="match status" value="1"/>
</dbReference>
<dbReference type="AlphaFoldDB" id="A0A830FIR8"/>
<reference evidence="4" key="2">
    <citation type="submission" date="2020-09" db="EMBL/GenBank/DDBJ databases">
        <authorList>
            <person name="Sun Q."/>
            <person name="Ohkuma M."/>
        </authorList>
    </citation>
    <scope>NUCLEOTIDE SEQUENCE</scope>
    <source>
        <strain evidence="4">JCM 19596</strain>
    </source>
</reference>
<dbReference type="InterPro" id="IPR041698">
    <property type="entry name" value="Methyltransf_25"/>
</dbReference>
<dbReference type="RefSeq" id="WP_188977841.1">
    <property type="nucleotide sequence ID" value="NZ_BMPG01000002.1"/>
</dbReference>
<comment type="caution">
    <text evidence="4">The sequence shown here is derived from an EMBL/GenBank/DDBJ whole genome shotgun (WGS) entry which is preliminary data.</text>
</comment>
<dbReference type="PANTHER" id="PTHR13069:SF21">
    <property type="entry name" value="ALKYLATED DNA REPAIR PROTEIN ALKB HOMOLOG 8"/>
    <property type="match status" value="1"/>
</dbReference>
<feature type="domain" description="Methyltransferase" evidence="3">
    <location>
        <begin position="42"/>
        <end position="137"/>
    </location>
</feature>
<evidence type="ECO:0000256" key="1">
    <source>
        <dbReference type="ARBA" id="ARBA00022603"/>
    </source>
</evidence>
<keyword evidence="5" id="KW-1185">Reference proteome</keyword>
<accession>A0A830FIR8</accession>
<gene>
    <name evidence="4" type="ORF">GCM10009039_16650</name>
</gene>
<dbReference type="InterPro" id="IPR051422">
    <property type="entry name" value="AlkB_tRNA_MeTrf/Diox"/>
</dbReference>
<sequence length="212" mass="23331">MTERRDVRATYEEIASHFSETREYAWPEVEAFLDGRRGRRGLDVGCGNGRHTERLADCVTHAVGLDASRGLLDEARARLAAADLADRTSLLHGDAAALPLRDDAADLAVYVATLHHLPTRTARLASLDELARVLTPDATALVSVWSTAHDTFDETESFDTTVDWTLPGGDTVPRYYHIYSPDDFRTDLADSDLHLSDLELSSGNCYATVTPE</sequence>
<dbReference type="EMBL" id="BMPG01000002">
    <property type="protein sequence ID" value="GGL59058.1"/>
    <property type="molecule type" value="Genomic_DNA"/>
</dbReference>
<evidence type="ECO:0000313" key="5">
    <source>
        <dbReference type="Proteomes" id="UP000607197"/>
    </source>
</evidence>
<dbReference type="InterPro" id="IPR029063">
    <property type="entry name" value="SAM-dependent_MTases_sf"/>
</dbReference>
<dbReference type="GO" id="GO:0008168">
    <property type="term" value="F:methyltransferase activity"/>
    <property type="evidence" value="ECO:0007669"/>
    <property type="project" value="UniProtKB-KW"/>
</dbReference>
<evidence type="ECO:0000256" key="2">
    <source>
        <dbReference type="ARBA" id="ARBA00022679"/>
    </source>
</evidence>
<keyword evidence="1 4" id="KW-0489">Methyltransferase</keyword>
<organism evidence="4 5">
    <name type="scientific">Halocalculus aciditolerans</name>
    <dbReference type="NCBI Taxonomy" id="1383812"/>
    <lineage>
        <taxon>Archaea</taxon>
        <taxon>Methanobacteriati</taxon>
        <taxon>Methanobacteriota</taxon>
        <taxon>Stenosarchaea group</taxon>
        <taxon>Halobacteria</taxon>
        <taxon>Halobacteriales</taxon>
        <taxon>Halobacteriaceae</taxon>
        <taxon>Halocalculus</taxon>
    </lineage>
</organism>
<proteinExistence type="predicted"/>
<keyword evidence="2 4" id="KW-0808">Transferase</keyword>
<dbReference type="GO" id="GO:0032259">
    <property type="term" value="P:methylation"/>
    <property type="evidence" value="ECO:0007669"/>
    <property type="project" value="UniProtKB-KW"/>
</dbReference>
<dbReference type="OrthoDB" id="18536at2157"/>